<accession>E8LI61</accession>
<evidence type="ECO:0000256" key="5">
    <source>
        <dbReference type="SAM" id="Coils"/>
    </source>
</evidence>
<dbReference type="InterPro" id="IPR029063">
    <property type="entry name" value="SAM-dependent_MTases_sf"/>
</dbReference>
<dbReference type="HOGENOM" id="CLU_473997_0_0_6"/>
<dbReference type="PANTHER" id="PTHR30408">
    <property type="entry name" value="TYPE-1 RESTRICTION ENZYME ECOKI SPECIFICITY PROTEIN"/>
    <property type="match status" value="1"/>
</dbReference>
<dbReference type="Proteomes" id="UP000018458">
    <property type="component" value="Unassembled WGS sequence"/>
</dbReference>
<dbReference type="Pfam" id="PF02384">
    <property type="entry name" value="N6_Mtase"/>
    <property type="match status" value="1"/>
</dbReference>
<gene>
    <name evidence="8" type="ORF">HMPREF9444_00376</name>
</gene>
<evidence type="ECO:0000256" key="2">
    <source>
        <dbReference type="ARBA" id="ARBA00010923"/>
    </source>
</evidence>
<dbReference type="AlphaFoldDB" id="E8LI61"/>
<protein>
    <submittedName>
        <fullName evidence="8">Type I restriction modification DNA specificity domain protein</fullName>
    </submittedName>
</protein>
<evidence type="ECO:0000256" key="4">
    <source>
        <dbReference type="ARBA" id="ARBA00023125"/>
    </source>
</evidence>
<evidence type="ECO:0000313" key="8">
    <source>
        <dbReference type="EMBL" id="EFY07793.1"/>
    </source>
</evidence>
<evidence type="ECO:0000313" key="9">
    <source>
        <dbReference type="Proteomes" id="UP000018458"/>
    </source>
</evidence>
<comment type="caution">
    <text evidence="8">The sequence shown here is derived from an EMBL/GenBank/DDBJ whole genome shotgun (WGS) entry which is preliminary data.</text>
</comment>
<dbReference type="Pfam" id="PF01420">
    <property type="entry name" value="Methylase_S"/>
    <property type="match status" value="1"/>
</dbReference>
<dbReference type="InterPro" id="IPR044946">
    <property type="entry name" value="Restrct_endonuc_typeI_TRD_sf"/>
</dbReference>
<comment type="similarity">
    <text evidence="1">Belongs to the N(4)/N(6)-methyltransferase family.</text>
</comment>
<organism evidence="8 9">
    <name type="scientific">Succinatimonas hippei (strain DSM 22608 / JCM 16073 / KCTC 15190 / YIT 12066)</name>
    <dbReference type="NCBI Taxonomy" id="762983"/>
    <lineage>
        <taxon>Bacteria</taxon>
        <taxon>Pseudomonadati</taxon>
        <taxon>Pseudomonadota</taxon>
        <taxon>Gammaproteobacteria</taxon>
        <taxon>Aeromonadales</taxon>
        <taxon>Succinivibrionaceae</taxon>
        <taxon>Succinatimonas</taxon>
    </lineage>
</organism>
<dbReference type="Gene3D" id="3.90.220.20">
    <property type="entry name" value="DNA methylase specificity domains"/>
    <property type="match status" value="1"/>
</dbReference>
<comment type="similarity">
    <text evidence="2">Belongs to the type-I restriction system S methylase family.</text>
</comment>
<keyword evidence="5" id="KW-0175">Coiled coil</keyword>
<dbReference type="InterPro" id="IPR000055">
    <property type="entry name" value="Restrct_endonuc_typeI_TRD"/>
</dbReference>
<reference evidence="8 9" key="1">
    <citation type="submission" date="2011-01" db="EMBL/GenBank/DDBJ databases">
        <authorList>
            <person name="Weinstock G."/>
            <person name="Sodergren E."/>
            <person name="Clifton S."/>
            <person name="Fulton L."/>
            <person name="Fulton B."/>
            <person name="Courtney L."/>
            <person name="Fronick C."/>
            <person name="Harrison M."/>
            <person name="Strong C."/>
            <person name="Farmer C."/>
            <person name="Delahaunty K."/>
            <person name="Markovic C."/>
            <person name="Hall O."/>
            <person name="Minx P."/>
            <person name="Tomlinson C."/>
            <person name="Mitreva M."/>
            <person name="Hou S."/>
            <person name="Chen J."/>
            <person name="Wollam A."/>
            <person name="Pepin K.H."/>
            <person name="Johnson M."/>
            <person name="Bhonagiri V."/>
            <person name="Zhang X."/>
            <person name="Suruliraj S."/>
            <person name="Warren W."/>
            <person name="Chinwalla A."/>
            <person name="Mardis E.R."/>
            <person name="Wilson R.K."/>
        </authorList>
    </citation>
    <scope>NUCLEOTIDE SEQUENCE [LARGE SCALE GENOMIC DNA]</scope>
    <source>
        <strain evidence="9">DSM 22608 / JCM 16073 / KCTC 15190 / YIT 12066</strain>
    </source>
</reference>
<feature type="coiled-coil region" evidence="5">
    <location>
        <begin position="540"/>
        <end position="574"/>
    </location>
</feature>
<dbReference type="SUPFAM" id="SSF116734">
    <property type="entry name" value="DNA methylase specificity domain"/>
    <property type="match status" value="1"/>
</dbReference>
<dbReference type="eggNOG" id="COG0732">
    <property type="taxonomic scope" value="Bacteria"/>
</dbReference>
<keyword evidence="9" id="KW-1185">Reference proteome</keyword>
<dbReference type="CDD" id="cd16961">
    <property type="entry name" value="RMtype1_S_TRD-CR_like"/>
    <property type="match status" value="1"/>
</dbReference>
<proteinExistence type="inferred from homology"/>
<evidence type="ECO:0000256" key="3">
    <source>
        <dbReference type="ARBA" id="ARBA00022747"/>
    </source>
</evidence>
<dbReference type="RefSeq" id="WP_009142599.1">
    <property type="nucleotide sequence ID" value="NZ_GL830953.1"/>
</dbReference>
<dbReference type="EMBL" id="AEVO01000015">
    <property type="protein sequence ID" value="EFY07793.1"/>
    <property type="molecule type" value="Genomic_DNA"/>
</dbReference>
<evidence type="ECO:0000256" key="1">
    <source>
        <dbReference type="ARBA" id="ARBA00006594"/>
    </source>
</evidence>
<dbReference type="GO" id="GO:0003677">
    <property type="term" value="F:DNA binding"/>
    <property type="evidence" value="ECO:0007669"/>
    <property type="project" value="UniProtKB-KW"/>
</dbReference>
<feature type="domain" description="Type I restriction modification DNA specificity" evidence="6">
    <location>
        <begin position="395"/>
        <end position="569"/>
    </location>
</feature>
<dbReference type="SUPFAM" id="SSF53335">
    <property type="entry name" value="S-adenosyl-L-methionine-dependent methyltransferases"/>
    <property type="match status" value="1"/>
</dbReference>
<sequence>MLNRKPMNQNSINYFLNQSTVKFFSFEKGELIAEMLLVSSVLAKTGKLSARLATFFYDDLKICLKLAGIDSVEENEISTSTHGNHLEEAYKAFKTFLSAQNDKDDDMAALFDSAMKLTDSRKSSIYLFRENIVTDAVTDWIKVGSADYKTCYCPFNNLLSAEENLASPSVKVFAPFMHKSGLLLKALLQLAAGKSEFIDFSLTGYESVFSDITSEYDCGFCCGPMGYRLDNDTYKPVEVALIDDMVNKVSGRFAVVVPVNYGTASMHSFLQNRRTIVESGRLKATILLPGGFLVGSLVNTLILLFDKKNANHQQISLIDLTKDVCLDKAKSGRQRIALNEYAKNQVIAVLQDKSSDLALNVDIKIIKNDEYNLMPNRYMAAAQINTTSDLGERAVKLADIANIYRAQASKKEETGSSYFEIGAADINASGIVEQPTKEILIGKESSTLKNLVHKGDIILAIKGSVGKVGIITEEHPNWLAGQSFVILRIKEECADWTPDFLFWQLKSKKINQFLKNVATGALIQLLKMDDVKNLKLLPPAKELQEKIVNAQKKKLEIIAKIKELTKELEELENLI</sequence>
<dbReference type="Gene3D" id="3.40.50.150">
    <property type="entry name" value="Vaccinia Virus protein VP39"/>
    <property type="match status" value="1"/>
</dbReference>
<evidence type="ECO:0000259" key="7">
    <source>
        <dbReference type="Pfam" id="PF02384"/>
    </source>
</evidence>
<feature type="domain" description="DNA methylase adenine-specific" evidence="7">
    <location>
        <begin position="248"/>
        <end position="384"/>
    </location>
</feature>
<dbReference type="InterPro" id="IPR052021">
    <property type="entry name" value="Type-I_RS_S_subunit"/>
</dbReference>
<keyword evidence="4" id="KW-0238">DNA-binding</keyword>
<dbReference type="GO" id="GO:0008170">
    <property type="term" value="F:N-methyltransferase activity"/>
    <property type="evidence" value="ECO:0007669"/>
    <property type="project" value="InterPro"/>
</dbReference>
<dbReference type="GO" id="GO:0009307">
    <property type="term" value="P:DNA restriction-modification system"/>
    <property type="evidence" value="ECO:0007669"/>
    <property type="project" value="UniProtKB-KW"/>
</dbReference>
<name>E8LI61_SUCHY</name>
<keyword evidence="3" id="KW-0680">Restriction system</keyword>
<evidence type="ECO:0000259" key="6">
    <source>
        <dbReference type="Pfam" id="PF01420"/>
    </source>
</evidence>
<dbReference type="OrthoDB" id="9784823at2"/>
<dbReference type="InterPro" id="IPR003356">
    <property type="entry name" value="DNA_methylase_A-5"/>
</dbReference>
<dbReference type="PANTHER" id="PTHR30408:SF12">
    <property type="entry name" value="TYPE I RESTRICTION ENZYME MJAVIII SPECIFICITY SUBUNIT"/>
    <property type="match status" value="1"/>
</dbReference>